<dbReference type="InterPro" id="IPR029753">
    <property type="entry name" value="D-isomer_DH_CS"/>
</dbReference>
<reference evidence="4 5" key="2">
    <citation type="submission" date="2018-09" db="EMBL/GenBank/DDBJ databases">
        <title>Genome of Sphaerochaeta halotolerans strain 4-11.</title>
        <authorList>
            <person name="Nazina T.N."/>
            <person name="Sokolova D.S."/>
        </authorList>
    </citation>
    <scope>NUCLEOTIDE SEQUENCE [LARGE SCALE GENOMIC DNA]</scope>
    <source>
        <strain evidence="4 5">4-11</strain>
    </source>
</reference>
<evidence type="ECO:0000313" key="5">
    <source>
        <dbReference type="Proteomes" id="UP000264002"/>
    </source>
</evidence>
<dbReference type="SMART" id="SM00997">
    <property type="entry name" value="AdoHcyase_NAD"/>
    <property type="match status" value="1"/>
</dbReference>
<dbReference type="CDD" id="cd05300">
    <property type="entry name" value="2-Hacid_dh_1"/>
    <property type="match status" value="1"/>
</dbReference>
<dbReference type="PANTHER" id="PTHR43333:SF1">
    <property type="entry name" value="D-ISOMER SPECIFIC 2-HYDROXYACID DEHYDROGENASE NAD-BINDING DOMAIN-CONTAINING PROTEIN"/>
    <property type="match status" value="1"/>
</dbReference>
<dbReference type="Pfam" id="PF02826">
    <property type="entry name" value="2-Hacid_dh_C"/>
    <property type="match status" value="1"/>
</dbReference>
<feature type="domain" description="S-adenosyl-L-homocysteine hydrolase NAD binding" evidence="3">
    <location>
        <begin position="140"/>
        <end position="307"/>
    </location>
</feature>
<dbReference type="InterPro" id="IPR015878">
    <property type="entry name" value="Ado_hCys_hydrolase_NAD-bd"/>
</dbReference>
<dbReference type="Gene3D" id="3.40.50.720">
    <property type="entry name" value="NAD(P)-binding Rossmann-like Domain"/>
    <property type="match status" value="2"/>
</dbReference>
<evidence type="ECO:0000256" key="2">
    <source>
        <dbReference type="ARBA" id="ARBA00023027"/>
    </source>
</evidence>
<dbReference type="GO" id="GO:0051287">
    <property type="term" value="F:NAD binding"/>
    <property type="evidence" value="ECO:0007669"/>
    <property type="project" value="InterPro"/>
</dbReference>
<sequence length="321" mass="36188">MRTIEILFLTSPQFCPDETEITLLKDRYPQVSLTVVEARSYTMEQLAKAEIVVGMPRRRDLKEAKNLRWFQTPSSGVTPYVDTSLYVHKDIILTNAKGTYGRQIADHVLGMIIAFNHNLLTYYDQMKEKLWLSHWPTKDLWDSTLLIIGYGDIGSNLAMRAKAHAMRVIVVKRTPMEVPSHVDAVYTSDSLDEVLPQADYVAVCAAATPDTENLLDRKRLLLMKQGSILINVARGSLVDEIALAELLETGHIAAAGLDVTREEPLEEESPLWTLPNVLITPHASGFSLNDPHYVFSLFLENLGHYLGDGEMKNLVDFSRKY</sequence>
<dbReference type="EMBL" id="QUWK01000003">
    <property type="protein sequence ID" value="RFU95708.1"/>
    <property type="molecule type" value="Genomic_DNA"/>
</dbReference>
<proteinExistence type="predicted"/>
<dbReference type="InterPro" id="IPR036291">
    <property type="entry name" value="NAD(P)-bd_dom_sf"/>
</dbReference>
<reference evidence="5" key="1">
    <citation type="submission" date="2018-08" db="EMBL/GenBank/DDBJ databases">
        <authorList>
            <person name="Grouzdev D.S."/>
            <person name="Krutkina M.S."/>
        </authorList>
    </citation>
    <scope>NUCLEOTIDE SEQUENCE [LARGE SCALE GENOMIC DNA]</scope>
    <source>
        <strain evidence="5">4-11</strain>
    </source>
</reference>
<dbReference type="PROSITE" id="PS00671">
    <property type="entry name" value="D_2_HYDROXYACID_DH_3"/>
    <property type="match status" value="1"/>
</dbReference>
<keyword evidence="2" id="KW-0520">NAD</keyword>
<evidence type="ECO:0000256" key="1">
    <source>
        <dbReference type="ARBA" id="ARBA00023002"/>
    </source>
</evidence>
<keyword evidence="5" id="KW-1185">Reference proteome</keyword>
<dbReference type="GO" id="GO:0016616">
    <property type="term" value="F:oxidoreductase activity, acting on the CH-OH group of donors, NAD or NADP as acceptor"/>
    <property type="evidence" value="ECO:0007669"/>
    <property type="project" value="UniProtKB-ARBA"/>
</dbReference>
<dbReference type="Proteomes" id="UP000264002">
    <property type="component" value="Unassembled WGS sequence"/>
</dbReference>
<protein>
    <submittedName>
        <fullName evidence="4">D-2-hydroxyacid dehydrogenase</fullName>
    </submittedName>
</protein>
<evidence type="ECO:0000313" key="4">
    <source>
        <dbReference type="EMBL" id="RFU95708.1"/>
    </source>
</evidence>
<dbReference type="InterPro" id="IPR006140">
    <property type="entry name" value="D-isomer_DH_NAD-bd"/>
</dbReference>
<keyword evidence="1" id="KW-0560">Oxidoreductase</keyword>
<name>A0A372MJZ5_9SPIR</name>
<dbReference type="PANTHER" id="PTHR43333">
    <property type="entry name" value="2-HACID_DH_C DOMAIN-CONTAINING PROTEIN"/>
    <property type="match status" value="1"/>
</dbReference>
<evidence type="ECO:0000259" key="3">
    <source>
        <dbReference type="SMART" id="SM00997"/>
    </source>
</evidence>
<accession>A0A372MJZ5</accession>
<organism evidence="4 5">
    <name type="scientific">Sphaerochaeta halotolerans</name>
    <dbReference type="NCBI Taxonomy" id="2293840"/>
    <lineage>
        <taxon>Bacteria</taxon>
        <taxon>Pseudomonadati</taxon>
        <taxon>Spirochaetota</taxon>
        <taxon>Spirochaetia</taxon>
        <taxon>Spirochaetales</taxon>
        <taxon>Sphaerochaetaceae</taxon>
        <taxon>Sphaerochaeta</taxon>
    </lineage>
</organism>
<gene>
    <name evidence="4" type="ORF">DYP60_04335</name>
</gene>
<comment type="caution">
    <text evidence="4">The sequence shown here is derived from an EMBL/GenBank/DDBJ whole genome shotgun (WGS) entry which is preliminary data.</text>
</comment>
<dbReference type="AlphaFoldDB" id="A0A372MJZ5"/>
<dbReference type="RefSeq" id="WP_117329655.1">
    <property type="nucleotide sequence ID" value="NZ_QUWK01000003.1"/>
</dbReference>
<dbReference type="SUPFAM" id="SSF52283">
    <property type="entry name" value="Formate/glycerate dehydrogenase catalytic domain-like"/>
    <property type="match status" value="1"/>
</dbReference>
<dbReference type="SUPFAM" id="SSF51735">
    <property type="entry name" value="NAD(P)-binding Rossmann-fold domains"/>
    <property type="match status" value="1"/>
</dbReference>